<evidence type="ECO:0000313" key="2">
    <source>
        <dbReference type="Proteomes" id="UP001300012"/>
    </source>
</evidence>
<dbReference type="InterPro" id="IPR029058">
    <property type="entry name" value="AB_hydrolase_fold"/>
</dbReference>
<reference evidence="1 2" key="1">
    <citation type="submission" date="2022-08" db="EMBL/GenBank/DDBJ databases">
        <title>Paenibacillus endoradicis sp. nov., Paenibacillus radicibacter sp. nov and Paenibacillus pararadicis sp. nov., three cold-adapted plant growth-promoting bacteria isolated from root of Larix gmelinii in Great Khingan.</title>
        <authorList>
            <person name="Xue H."/>
        </authorList>
    </citation>
    <scope>NUCLEOTIDE SEQUENCE [LARGE SCALE GENOMIC DNA]</scope>
    <source>
        <strain evidence="1 2">N5-1-1-5</strain>
    </source>
</reference>
<dbReference type="SUPFAM" id="SSF53474">
    <property type="entry name" value="alpha/beta-Hydrolases"/>
    <property type="match status" value="1"/>
</dbReference>
<gene>
    <name evidence="1" type="ORF">NV381_26450</name>
</gene>
<keyword evidence="2" id="KW-1185">Reference proteome</keyword>
<sequence>MLGARSDSFRTIGRERGRRISTMWSPDEYLRRLYDEAKSRQLAFQAESRSEWLEWKSALTEKFIDSLGGLEAAGVDLQPVEIERVEYEDHIRERIEITTAESLRMPVYLLLPKGKQGKLPVVVGCHGHGYGGKSVVGLLADGGEAGDADPDVHHMFALSLVKRGLAVIVPELIGFGDRKLENEVVVNSSTNSCFPIGVFLLMLGKTIAGVRIQETMRAIDYISSRSELDASRIGIFGLSGGGLVAAFTAALDQRIQAAVVSCYTNTFLDSILSMRHCVDNYIPNVLRYAEMPELIGLIAPRPLFIEAGREDKIFPLHGTEKALVRLKAVYQAAGVPDSLDSDLFPGGHEVYGKHSFPWLEKQLMK</sequence>
<proteinExistence type="predicted"/>
<organism evidence="1 2">
    <name type="scientific">Paenibacillus radicis</name>
    <name type="common">ex Xue et al. 2023</name>
    <dbReference type="NCBI Taxonomy" id="2972489"/>
    <lineage>
        <taxon>Bacteria</taxon>
        <taxon>Bacillati</taxon>
        <taxon>Bacillota</taxon>
        <taxon>Bacilli</taxon>
        <taxon>Bacillales</taxon>
        <taxon>Paenibacillaceae</taxon>
        <taxon>Paenibacillus</taxon>
    </lineage>
</organism>
<comment type="caution">
    <text evidence="1">The sequence shown here is derived from an EMBL/GenBank/DDBJ whole genome shotgun (WGS) entry which is preliminary data.</text>
</comment>
<dbReference type="EMBL" id="JANQBD010000022">
    <property type="protein sequence ID" value="MCR8634745.1"/>
    <property type="molecule type" value="Genomic_DNA"/>
</dbReference>
<accession>A0ABT1YPT7</accession>
<dbReference type="Pfam" id="PF12715">
    <property type="entry name" value="Abhydrolase_7"/>
    <property type="match status" value="1"/>
</dbReference>
<dbReference type="InterPro" id="IPR050261">
    <property type="entry name" value="FrsA_esterase"/>
</dbReference>
<dbReference type="InterPro" id="IPR025890">
    <property type="entry name" value="Abhydrolase_bac"/>
</dbReference>
<dbReference type="PANTHER" id="PTHR22946">
    <property type="entry name" value="DIENELACTONE HYDROLASE DOMAIN-CONTAINING PROTEIN-RELATED"/>
    <property type="match status" value="1"/>
</dbReference>
<name>A0ABT1YPT7_9BACL</name>
<protein>
    <submittedName>
        <fullName evidence="1">Acetylxylan esterase</fullName>
    </submittedName>
</protein>
<evidence type="ECO:0000313" key="1">
    <source>
        <dbReference type="EMBL" id="MCR8634745.1"/>
    </source>
</evidence>
<dbReference type="Proteomes" id="UP001300012">
    <property type="component" value="Unassembled WGS sequence"/>
</dbReference>
<dbReference type="Gene3D" id="3.40.50.1820">
    <property type="entry name" value="alpha/beta hydrolase"/>
    <property type="match status" value="1"/>
</dbReference>